<dbReference type="RefSeq" id="WP_342695978.1">
    <property type="nucleotide sequence ID" value="NZ_JBCGDO010000010.1"/>
</dbReference>
<evidence type="ECO:0000259" key="1">
    <source>
        <dbReference type="PROSITE" id="PS50846"/>
    </source>
</evidence>
<protein>
    <submittedName>
        <fullName evidence="2">Heavy-metal-associated domain-containing protein</fullName>
    </submittedName>
</protein>
<dbReference type="Pfam" id="PF00403">
    <property type="entry name" value="HMA"/>
    <property type="match status" value="1"/>
</dbReference>
<comment type="caution">
    <text evidence="2">The sequence shown here is derived from an EMBL/GenBank/DDBJ whole genome shotgun (WGS) entry which is preliminary data.</text>
</comment>
<proteinExistence type="predicted"/>
<dbReference type="Proteomes" id="UP001460072">
    <property type="component" value="Unassembled WGS sequence"/>
</dbReference>
<evidence type="ECO:0000313" key="3">
    <source>
        <dbReference type="Proteomes" id="UP001460072"/>
    </source>
</evidence>
<evidence type="ECO:0000313" key="2">
    <source>
        <dbReference type="EMBL" id="MEM0542773.1"/>
    </source>
</evidence>
<dbReference type="PROSITE" id="PS50846">
    <property type="entry name" value="HMA_2"/>
    <property type="match status" value="1"/>
</dbReference>
<sequence length="88" mass="9627">MKLEFEVENIKCGGCMNSIKSALLKIADVADVSIDKEIDTIFVTGNVDKETIIAKLNELGYPEKGNNSLTKKAMSYLNCAIGRMSEPI</sequence>
<accession>A0ABU9N5H8</accession>
<dbReference type="CDD" id="cd00371">
    <property type="entry name" value="HMA"/>
    <property type="match status" value="1"/>
</dbReference>
<dbReference type="SUPFAM" id="SSF55008">
    <property type="entry name" value="HMA, heavy metal-associated domain"/>
    <property type="match status" value="1"/>
</dbReference>
<organism evidence="2 3">
    <name type="scientific">Flavobacterium aureirubrum</name>
    <dbReference type="NCBI Taxonomy" id="3133147"/>
    <lineage>
        <taxon>Bacteria</taxon>
        <taxon>Pseudomonadati</taxon>
        <taxon>Bacteroidota</taxon>
        <taxon>Flavobacteriia</taxon>
        <taxon>Flavobacteriales</taxon>
        <taxon>Flavobacteriaceae</taxon>
        <taxon>Flavobacterium</taxon>
    </lineage>
</organism>
<dbReference type="EMBL" id="JBCGDO010000010">
    <property type="protein sequence ID" value="MEM0542773.1"/>
    <property type="molecule type" value="Genomic_DNA"/>
</dbReference>
<reference evidence="2 3" key="1">
    <citation type="submission" date="2024-03" db="EMBL/GenBank/DDBJ databases">
        <title>Two novel species of the genus Flavobacterium exhibiting potentially degradation of complex polysaccharides.</title>
        <authorList>
            <person name="Lian X."/>
        </authorList>
    </citation>
    <scope>NUCLEOTIDE SEQUENCE [LARGE SCALE GENOMIC DNA]</scope>
    <source>
        <strain evidence="3">j3</strain>
    </source>
</reference>
<feature type="domain" description="HMA" evidence="1">
    <location>
        <begin position="1"/>
        <end position="64"/>
    </location>
</feature>
<dbReference type="InterPro" id="IPR036163">
    <property type="entry name" value="HMA_dom_sf"/>
</dbReference>
<dbReference type="Gene3D" id="3.30.70.100">
    <property type="match status" value="1"/>
</dbReference>
<name>A0ABU9N5H8_9FLAO</name>
<keyword evidence="3" id="KW-1185">Reference proteome</keyword>
<gene>
    <name evidence="2" type="ORF">WFZ85_09090</name>
</gene>
<dbReference type="InterPro" id="IPR006121">
    <property type="entry name" value="HMA_dom"/>
</dbReference>